<gene>
    <name evidence="1" type="ORF">SDC9_171995</name>
</gene>
<proteinExistence type="predicted"/>
<dbReference type="AlphaFoldDB" id="A0A645GKX9"/>
<protein>
    <submittedName>
        <fullName evidence="1">Uncharacterized protein</fullName>
    </submittedName>
</protein>
<name>A0A645GKX9_9ZZZZ</name>
<organism evidence="1">
    <name type="scientific">bioreactor metagenome</name>
    <dbReference type="NCBI Taxonomy" id="1076179"/>
    <lineage>
        <taxon>unclassified sequences</taxon>
        <taxon>metagenomes</taxon>
        <taxon>ecological metagenomes</taxon>
    </lineage>
</organism>
<evidence type="ECO:0000313" key="1">
    <source>
        <dbReference type="EMBL" id="MPN24594.1"/>
    </source>
</evidence>
<comment type="caution">
    <text evidence="1">The sequence shown here is derived from an EMBL/GenBank/DDBJ whole genome shotgun (WGS) entry which is preliminary data.</text>
</comment>
<sequence>MHLAELEGGFSGGDGGVDVEPEHAADVRRFEAARRDHALGPSRALLRGLKEYLYISRQLRLHLFEHDSRAEGDGGMDVVAAGVHYASLLRGEGQSRILGERQRVGVGAQRHGLRPFPRGDRRYDRRAVERQFMSDPVTGQRLRDARAGRPLFARKVGIFVQRAPECRYLRQYFRDLFSDIHGPGPLKI</sequence>
<reference evidence="1" key="1">
    <citation type="submission" date="2019-08" db="EMBL/GenBank/DDBJ databases">
        <authorList>
            <person name="Kucharzyk K."/>
            <person name="Murdoch R.W."/>
            <person name="Higgins S."/>
            <person name="Loffler F."/>
        </authorList>
    </citation>
    <scope>NUCLEOTIDE SEQUENCE</scope>
</reference>
<dbReference type="EMBL" id="VSSQ01073496">
    <property type="protein sequence ID" value="MPN24594.1"/>
    <property type="molecule type" value="Genomic_DNA"/>
</dbReference>
<accession>A0A645GKX9</accession>